<feature type="transmembrane region" description="Helical" evidence="1">
    <location>
        <begin position="289"/>
        <end position="310"/>
    </location>
</feature>
<feature type="transmembrane region" description="Helical" evidence="1">
    <location>
        <begin position="96"/>
        <end position="114"/>
    </location>
</feature>
<evidence type="ECO:0000313" key="3">
    <source>
        <dbReference type="Proteomes" id="UP000652430"/>
    </source>
</evidence>
<sequence>MIGTNFIYTLAGLMFAMFAWLSATDRSNPKRFGSACFYALLAVSFTIGDRIGDIGNGVLVLGLVAIAGTGAMGRGARGTTGAVERQADATTRGNRLFLPALVIPATAMLGTLAFKAMPALVDPKQITLVALTCGVLLALAIGYAWFRPSPATPFAEGLRLMDGVGWAAVLPQMLASLGAVFALAGVGHVVGGIAGAAIPEGSLIGAVLVYALGMAAFTMVMGNAFAAFPVMFAAVAMPLLIGRHHGDPAVIAAIGMLAGFCGTLMTPMAANFNLVPAALLDLKDKGAVIRAQVPTALPLLAVNIVLLYWLGFR</sequence>
<evidence type="ECO:0000256" key="1">
    <source>
        <dbReference type="SAM" id="Phobius"/>
    </source>
</evidence>
<dbReference type="EMBL" id="BNAQ01000001">
    <property type="protein sequence ID" value="GHH06897.1"/>
    <property type="molecule type" value="Genomic_DNA"/>
</dbReference>
<dbReference type="Proteomes" id="UP000652430">
    <property type="component" value="Unassembled WGS sequence"/>
</dbReference>
<reference evidence="3" key="1">
    <citation type="journal article" date="2019" name="Int. J. Syst. Evol. Microbiol.">
        <title>The Global Catalogue of Microorganisms (GCM) 10K type strain sequencing project: providing services to taxonomists for standard genome sequencing and annotation.</title>
        <authorList>
            <consortium name="The Broad Institute Genomics Platform"/>
            <consortium name="The Broad Institute Genome Sequencing Center for Infectious Disease"/>
            <person name="Wu L."/>
            <person name="Ma J."/>
        </authorList>
    </citation>
    <scope>NUCLEOTIDE SEQUENCE [LARGE SCALE GENOMIC DNA]</scope>
    <source>
        <strain evidence="3">CGMCC 1.8957</strain>
    </source>
</reference>
<evidence type="ECO:0000313" key="2">
    <source>
        <dbReference type="EMBL" id="GHH06897.1"/>
    </source>
</evidence>
<accession>A0ABQ3L8Y5</accession>
<dbReference type="RefSeq" id="WP_189674627.1">
    <property type="nucleotide sequence ID" value="NZ_BNAQ01000001.1"/>
</dbReference>
<keyword evidence="1" id="KW-0472">Membrane</keyword>
<feature type="transmembrane region" description="Helical" evidence="1">
    <location>
        <begin position="249"/>
        <end position="269"/>
    </location>
</feature>
<organism evidence="2 3">
    <name type="scientific">Sphingomonas glacialis</name>
    <dbReference type="NCBI Taxonomy" id="658225"/>
    <lineage>
        <taxon>Bacteria</taxon>
        <taxon>Pseudomonadati</taxon>
        <taxon>Pseudomonadota</taxon>
        <taxon>Alphaproteobacteria</taxon>
        <taxon>Sphingomonadales</taxon>
        <taxon>Sphingomonadaceae</taxon>
        <taxon>Sphingomonas</taxon>
    </lineage>
</organism>
<feature type="transmembrane region" description="Helical" evidence="1">
    <location>
        <begin position="167"/>
        <end position="198"/>
    </location>
</feature>
<feature type="transmembrane region" description="Helical" evidence="1">
    <location>
        <begin position="6"/>
        <end position="23"/>
    </location>
</feature>
<comment type="caution">
    <text evidence="2">The sequence shown here is derived from an EMBL/GenBank/DDBJ whole genome shotgun (WGS) entry which is preliminary data.</text>
</comment>
<keyword evidence="3" id="KW-1185">Reference proteome</keyword>
<keyword evidence="1" id="KW-0812">Transmembrane</keyword>
<feature type="transmembrane region" description="Helical" evidence="1">
    <location>
        <begin position="58"/>
        <end position="76"/>
    </location>
</feature>
<dbReference type="Pfam" id="PF06166">
    <property type="entry name" value="DUF979"/>
    <property type="match status" value="1"/>
</dbReference>
<dbReference type="InterPro" id="IPR009323">
    <property type="entry name" value="DUF979"/>
</dbReference>
<name>A0ABQ3L8Y5_9SPHN</name>
<feature type="transmembrane region" description="Helical" evidence="1">
    <location>
        <begin position="204"/>
        <end position="237"/>
    </location>
</feature>
<keyword evidence="1" id="KW-1133">Transmembrane helix</keyword>
<gene>
    <name evidence="2" type="ORF">GCM10008023_00390</name>
</gene>
<protein>
    <submittedName>
        <fullName evidence="2">Membrane protein</fullName>
    </submittedName>
</protein>
<feature type="transmembrane region" description="Helical" evidence="1">
    <location>
        <begin position="126"/>
        <end position="146"/>
    </location>
</feature>
<proteinExistence type="predicted"/>